<keyword evidence="7" id="KW-1185">Reference proteome</keyword>
<evidence type="ECO:0000256" key="1">
    <source>
        <dbReference type="ARBA" id="ARBA00009437"/>
    </source>
</evidence>
<name>A0ABV8BWE1_9PSEU</name>
<dbReference type="CDD" id="cd08414">
    <property type="entry name" value="PBP2_LTTR_aromatics_like"/>
    <property type="match status" value="1"/>
</dbReference>
<evidence type="ECO:0000313" key="6">
    <source>
        <dbReference type="EMBL" id="MFC3894184.1"/>
    </source>
</evidence>
<comment type="similarity">
    <text evidence="1">Belongs to the LysR transcriptional regulatory family.</text>
</comment>
<evidence type="ECO:0000256" key="4">
    <source>
        <dbReference type="ARBA" id="ARBA00023163"/>
    </source>
</evidence>
<dbReference type="SUPFAM" id="SSF46785">
    <property type="entry name" value="Winged helix' DNA-binding domain"/>
    <property type="match status" value="1"/>
</dbReference>
<dbReference type="InterPro" id="IPR000847">
    <property type="entry name" value="LysR_HTH_N"/>
</dbReference>
<dbReference type="InterPro" id="IPR036390">
    <property type="entry name" value="WH_DNA-bd_sf"/>
</dbReference>
<reference evidence="7" key="1">
    <citation type="journal article" date="2019" name="Int. J. Syst. Evol. Microbiol.">
        <title>The Global Catalogue of Microorganisms (GCM) 10K type strain sequencing project: providing services to taxonomists for standard genome sequencing and annotation.</title>
        <authorList>
            <consortium name="The Broad Institute Genomics Platform"/>
            <consortium name="The Broad Institute Genome Sequencing Center for Infectious Disease"/>
            <person name="Wu L."/>
            <person name="Ma J."/>
        </authorList>
    </citation>
    <scope>NUCLEOTIDE SEQUENCE [LARGE SCALE GENOMIC DNA]</scope>
    <source>
        <strain evidence="7">CGMCC 4.7405</strain>
    </source>
</reference>
<feature type="domain" description="HTH lysR-type" evidence="5">
    <location>
        <begin position="3"/>
        <end position="60"/>
    </location>
</feature>
<dbReference type="Gene3D" id="1.10.10.10">
    <property type="entry name" value="Winged helix-like DNA-binding domain superfamily/Winged helix DNA-binding domain"/>
    <property type="match status" value="1"/>
</dbReference>
<protein>
    <submittedName>
        <fullName evidence="6">LysR family transcriptional regulator</fullName>
    </submittedName>
</protein>
<keyword evidence="3" id="KW-0238">DNA-binding</keyword>
<evidence type="ECO:0000256" key="3">
    <source>
        <dbReference type="ARBA" id="ARBA00023125"/>
    </source>
</evidence>
<dbReference type="Pfam" id="PF00126">
    <property type="entry name" value="HTH_1"/>
    <property type="match status" value="1"/>
</dbReference>
<evidence type="ECO:0000259" key="5">
    <source>
        <dbReference type="PROSITE" id="PS50931"/>
    </source>
</evidence>
<dbReference type="Proteomes" id="UP001595690">
    <property type="component" value="Unassembled WGS sequence"/>
</dbReference>
<accession>A0ABV8BWE1</accession>
<dbReference type="PROSITE" id="PS50931">
    <property type="entry name" value="HTH_LYSR"/>
    <property type="match status" value="1"/>
</dbReference>
<gene>
    <name evidence="6" type="ORF">ACFOWZ_22125</name>
</gene>
<dbReference type="Gene3D" id="3.40.190.290">
    <property type="match status" value="1"/>
</dbReference>
<dbReference type="PANTHER" id="PTHR30346:SF0">
    <property type="entry name" value="HCA OPERON TRANSCRIPTIONAL ACTIVATOR HCAR"/>
    <property type="match status" value="1"/>
</dbReference>
<dbReference type="InterPro" id="IPR036388">
    <property type="entry name" value="WH-like_DNA-bd_sf"/>
</dbReference>
<dbReference type="InterPro" id="IPR005119">
    <property type="entry name" value="LysR_subst-bd"/>
</dbReference>
<organism evidence="6 7">
    <name type="scientific">Lentzea rhizosphaerae</name>
    <dbReference type="NCBI Taxonomy" id="2041025"/>
    <lineage>
        <taxon>Bacteria</taxon>
        <taxon>Bacillati</taxon>
        <taxon>Actinomycetota</taxon>
        <taxon>Actinomycetes</taxon>
        <taxon>Pseudonocardiales</taxon>
        <taxon>Pseudonocardiaceae</taxon>
        <taxon>Lentzea</taxon>
    </lineage>
</organism>
<keyword evidence="4" id="KW-0804">Transcription</keyword>
<dbReference type="Pfam" id="PF03466">
    <property type="entry name" value="LysR_substrate"/>
    <property type="match status" value="1"/>
</dbReference>
<proteinExistence type="inferred from homology"/>
<sequence length="266" mass="29204">MDLDLRKLRYFVAVAEHLGFGRAAEALHIAQPVLSRQIRALESELKVQLFDRSSKGTRLTPAGEQLLADARPLLAQASALLRRVGVADTFTVGFMPGLIITPAVRLLASRHPGLRVDVLRTTWDDQVEVIHDGRVDVSYVRLPVPEAGLRLLPVFTEPRVLVVPTTHRLAGKESVLEADLAGERQVQHSTPPGFRSVEEKLEHVALHGGVAVLPLSTALFYSHKDLVHVPIEDIAPNEVALAWAEHRQTPLITEFAAVVSEIARQG</sequence>
<dbReference type="PANTHER" id="PTHR30346">
    <property type="entry name" value="TRANSCRIPTIONAL DUAL REGULATOR HCAR-RELATED"/>
    <property type="match status" value="1"/>
</dbReference>
<keyword evidence="2" id="KW-0805">Transcription regulation</keyword>
<dbReference type="EMBL" id="JBHRZI010000017">
    <property type="protein sequence ID" value="MFC3894184.1"/>
    <property type="molecule type" value="Genomic_DNA"/>
</dbReference>
<evidence type="ECO:0000256" key="2">
    <source>
        <dbReference type="ARBA" id="ARBA00023015"/>
    </source>
</evidence>
<comment type="caution">
    <text evidence="6">The sequence shown here is derived from an EMBL/GenBank/DDBJ whole genome shotgun (WGS) entry which is preliminary data.</text>
</comment>
<evidence type="ECO:0000313" key="7">
    <source>
        <dbReference type="Proteomes" id="UP001595690"/>
    </source>
</evidence>
<dbReference type="RefSeq" id="WP_382375381.1">
    <property type="nucleotide sequence ID" value="NZ_JBHRZI010000017.1"/>
</dbReference>
<dbReference type="PRINTS" id="PR00039">
    <property type="entry name" value="HTHLYSR"/>
</dbReference>
<dbReference type="SUPFAM" id="SSF53850">
    <property type="entry name" value="Periplasmic binding protein-like II"/>
    <property type="match status" value="1"/>
</dbReference>